<gene>
    <name evidence="2" type="ORF">MJB10_01645</name>
</gene>
<dbReference type="AlphaFoldDB" id="A0AA96LMT1"/>
<name>A0AA96LMT1_9BACL</name>
<reference evidence="2" key="1">
    <citation type="submission" date="2022-02" db="EMBL/GenBank/DDBJ databases">
        <title>Paenibacillus sp. MBLB1832 Whole Genome Shotgun Sequencing.</title>
        <authorList>
            <person name="Hwang C.Y."/>
            <person name="Cho E.-S."/>
            <person name="Seo M.-J."/>
        </authorList>
    </citation>
    <scope>NUCLEOTIDE SEQUENCE</scope>
    <source>
        <strain evidence="2">MBLB1832</strain>
    </source>
</reference>
<protein>
    <submittedName>
        <fullName evidence="2">DUF6526 family protein</fullName>
    </submittedName>
</protein>
<dbReference type="InterPro" id="IPR045385">
    <property type="entry name" value="DUF6526"/>
</dbReference>
<keyword evidence="1" id="KW-0812">Transmembrane</keyword>
<feature type="transmembrane region" description="Helical" evidence="1">
    <location>
        <begin position="12"/>
        <end position="33"/>
    </location>
</feature>
<keyword evidence="1" id="KW-1133">Transmembrane helix</keyword>
<organism evidence="2 3">
    <name type="scientific">Paenibacillus roseopurpureus</name>
    <dbReference type="NCBI Taxonomy" id="2918901"/>
    <lineage>
        <taxon>Bacteria</taxon>
        <taxon>Bacillati</taxon>
        <taxon>Bacillota</taxon>
        <taxon>Bacilli</taxon>
        <taxon>Bacillales</taxon>
        <taxon>Paenibacillaceae</taxon>
        <taxon>Paenibacillus</taxon>
    </lineage>
</organism>
<keyword evidence="3" id="KW-1185">Reference proteome</keyword>
<feature type="transmembrane region" description="Helical" evidence="1">
    <location>
        <begin position="45"/>
        <end position="65"/>
    </location>
</feature>
<evidence type="ECO:0000313" key="3">
    <source>
        <dbReference type="Proteomes" id="UP001304650"/>
    </source>
</evidence>
<dbReference type="Proteomes" id="UP001304650">
    <property type="component" value="Chromosome"/>
</dbReference>
<evidence type="ECO:0000256" key="1">
    <source>
        <dbReference type="SAM" id="Phobius"/>
    </source>
</evidence>
<evidence type="ECO:0000313" key="2">
    <source>
        <dbReference type="EMBL" id="WNR44882.1"/>
    </source>
</evidence>
<dbReference type="RefSeq" id="WP_314801009.1">
    <property type="nucleotide sequence ID" value="NZ_CP130319.1"/>
</dbReference>
<dbReference type="KEGG" id="proo:MJB10_01645"/>
<dbReference type="EMBL" id="CP130319">
    <property type="protein sequence ID" value="WNR44882.1"/>
    <property type="molecule type" value="Genomic_DNA"/>
</dbReference>
<dbReference type="Pfam" id="PF20136">
    <property type="entry name" value="DUF6526"/>
    <property type="match status" value="1"/>
</dbReference>
<proteinExistence type="predicted"/>
<accession>A0AA96LMT1</accession>
<sequence>MIVQNYTNHKRLHPLFHFVFTLLTVGLVVLSITQLVQALRDNEQVMPAILFVLLALIVVVILLIIRSYPLKAQDRAIRAEENLRHYVLTGKLLDKKLTTAQITALRFASDEEFPGLCQKAAAERMTPDAIKKAVRSWRGDHERI</sequence>
<keyword evidence="1" id="KW-0472">Membrane</keyword>